<dbReference type="InterPro" id="IPR042099">
    <property type="entry name" value="ANL_N_sf"/>
</dbReference>
<gene>
    <name evidence="2" type="ORF">MNBD_ALPHA08-1382</name>
</gene>
<dbReference type="Gene3D" id="3.30.300.30">
    <property type="match status" value="1"/>
</dbReference>
<feature type="domain" description="AMP-dependent synthetase/ligase" evidence="1">
    <location>
        <begin position="151"/>
        <end position="275"/>
    </location>
</feature>
<proteinExistence type="predicted"/>
<dbReference type="Gene3D" id="3.40.50.12780">
    <property type="entry name" value="N-terminal domain of ligase-like"/>
    <property type="match status" value="1"/>
</dbReference>
<dbReference type="PANTHER" id="PTHR43845:SF1">
    <property type="entry name" value="BLR5969 PROTEIN"/>
    <property type="match status" value="1"/>
</dbReference>
<evidence type="ECO:0000313" key="2">
    <source>
        <dbReference type="EMBL" id="VAW01546.1"/>
    </source>
</evidence>
<reference evidence="2" key="1">
    <citation type="submission" date="2018-06" db="EMBL/GenBank/DDBJ databases">
        <authorList>
            <person name="Zhirakovskaya E."/>
        </authorList>
    </citation>
    <scope>NUCLEOTIDE SEQUENCE</scope>
</reference>
<accession>A0A3B0T3P2</accession>
<evidence type="ECO:0000259" key="1">
    <source>
        <dbReference type="Pfam" id="PF00501"/>
    </source>
</evidence>
<sequence length="412" mass="44870">MSKYYDQLETRTIDQRENDLFSKLPKRLIKTVKKSPGWFQFLDGQDLSGITSRQALAQLPVLRKSSLKQMQTDKPPLAGFGIGGNEKFGRIFMSPGPIFEPMGPGKDPWRGARALYAAGFRKGDLLHNTFSYHLTPGGFILDYGARAMGCAVIPAGVGNSELQLDAIEQLRPCGYTGTPDYLKVLLDKGRELGRDTSSISKALVSGGALFPSMRQEYAERGVAVRQCYATAEVGVISYESEAMEGMIVNEDVIVEIVQPGTGDLVPEGDVGEVLVTVFSKGYPMIRLATGDLSAILPGVSPCGRTNQRLKGWMGRADQTAKIKGLFVHPSQIAGIAKKHPELARLRMVVERDGASDKMTLKAECATPTDQLAVTISQTMQTICKIRGDVEFCPPDTLPNDGVIISDERDYST</sequence>
<name>A0A3B0T3P2_9ZZZZ</name>
<dbReference type="Pfam" id="PF00501">
    <property type="entry name" value="AMP-binding"/>
    <property type="match status" value="1"/>
</dbReference>
<dbReference type="GO" id="GO:0016874">
    <property type="term" value="F:ligase activity"/>
    <property type="evidence" value="ECO:0007669"/>
    <property type="project" value="UniProtKB-KW"/>
</dbReference>
<dbReference type="PANTHER" id="PTHR43845">
    <property type="entry name" value="BLR5969 PROTEIN"/>
    <property type="match status" value="1"/>
</dbReference>
<keyword evidence="2" id="KW-0436">Ligase</keyword>
<dbReference type="SUPFAM" id="SSF56801">
    <property type="entry name" value="Acetyl-CoA synthetase-like"/>
    <property type="match status" value="1"/>
</dbReference>
<dbReference type="AlphaFoldDB" id="A0A3B0T3P2"/>
<dbReference type="InterPro" id="IPR045851">
    <property type="entry name" value="AMP-bd_C_sf"/>
</dbReference>
<dbReference type="InterPro" id="IPR000873">
    <property type="entry name" value="AMP-dep_synth/lig_dom"/>
</dbReference>
<dbReference type="EMBL" id="UOEC01000187">
    <property type="protein sequence ID" value="VAW01546.1"/>
    <property type="molecule type" value="Genomic_DNA"/>
</dbReference>
<protein>
    <submittedName>
        <fullName evidence="2">Coenzyme A ligase</fullName>
    </submittedName>
</protein>
<organism evidence="2">
    <name type="scientific">hydrothermal vent metagenome</name>
    <dbReference type="NCBI Taxonomy" id="652676"/>
    <lineage>
        <taxon>unclassified sequences</taxon>
        <taxon>metagenomes</taxon>
        <taxon>ecological metagenomes</taxon>
    </lineage>
</organism>